<feature type="transmembrane region" description="Helical" evidence="10">
    <location>
        <begin position="155"/>
        <end position="177"/>
    </location>
</feature>
<evidence type="ECO:0000256" key="8">
    <source>
        <dbReference type="ARBA" id="ARBA00023012"/>
    </source>
</evidence>
<evidence type="ECO:0000256" key="1">
    <source>
        <dbReference type="ARBA" id="ARBA00000085"/>
    </source>
</evidence>
<keyword evidence="5" id="KW-0547">Nucleotide-binding</keyword>
<feature type="domain" description="Signal transduction histidine kinase subgroup 3 dimerisation and phosphoacceptor" evidence="12">
    <location>
        <begin position="210"/>
        <end position="275"/>
    </location>
</feature>
<dbReference type="CDD" id="cd16917">
    <property type="entry name" value="HATPase_UhpB-NarQ-NarX-like"/>
    <property type="match status" value="1"/>
</dbReference>
<evidence type="ECO:0000256" key="2">
    <source>
        <dbReference type="ARBA" id="ARBA00012438"/>
    </source>
</evidence>
<keyword evidence="8" id="KW-0902">Two-component regulatory system</keyword>
<evidence type="ECO:0000256" key="3">
    <source>
        <dbReference type="ARBA" id="ARBA00022553"/>
    </source>
</evidence>
<dbReference type="PANTHER" id="PTHR24421">
    <property type="entry name" value="NITRATE/NITRITE SENSOR PROTEIN NARX-RELATED"/>
    <property type="match status" value="1"/>
</dbReference>
<dbReference type="EMBL" id="JBHSIW010000024">
    <property type="protein sequence ID" value="MFC4905091.1"/>
    <property type="molecule type" value="Genomic_DNA"/>
</dbReference>
<accession>A0ABV9TNT7</accession>
<evidence type="ECO:0000256" key="9">
    <source>
        <dbReference type="SAM" id="Coils"/>
    </source>
</evidence>
<keyword evidence="10" id="KW-0812">Transmembrane</keyword>
<comment type="catalytic activity">
    <reaction evidence="1">
        <text>ATP + protein L-histidine = ADP + protein N-phospho-L-histidine.</text>
        <dbReference type="EC" id="2.7.13.3"/>
    </reaction>
</comment>
<evidence type="ECO:0000259" key="12">
    <source>
        <dbReference type="Pfam" id="PF07730"/>
    </source>
</evidence>
<dbReference type="Pfam" id="PF07730">
    <property type="entry name" value="HisKA_3"/>
    <property type="match status" value="1"/>
</dbReference>
<keyword evidence="7" id="KW-0067">ATP-binding</keyword>
<keyword evidence="10" id="KW-1133">Transmembrane helix</keyword>
<dbReference type="Pfam" id="PF02518">
    <property type="entry name" value="HATPase_c"/>
    <property type="match status" value="1"/>
</dbReference>
<dbReference type="InterPro" id="IPR003594">
    <property type="entry name" value="HATPase_dom"/>
</dbReference>
<dbReference type="InterPro" id="IPR036890">
    <property type="entry name" value="HATPase_C_sf"/>
</dbReference>
<evidence type="ECO:0000256" key="10">
    <source>
        <dbReference type="SAM" id="Phobius"/>
    </source>
</evidence>
<evidence type="ECO:0000256" key="6">
    <source>
        <dbReference type="ARBA" id="ARBA00022777"/>
    </source>
</evidence>
<feature type="transmembrane region" description="Helical" evidence="10">
    <location>
        <begin position="92"/>
        <end position="122"/>
    </location>
</feature>
<reference evidence="14" key="1">
    <citation type="journal article" date="2019" name="Int. J. Syst. Evol. Microbiol.">
        <title>The Global Catalogue of Microorganisms (GCM) 10K type strain sequencing project: providing services to taxonomists for standard genome sequencing and annotation.</title>
        <authorList>
            <consortium name="The Broad Institute Genomics Platform"/>
            <consortium name="The Broad Institute Genome Sequencing Center for Infectious Disease"/>
            <person name="Wu L."/>
            <person name="Ma J."/>
        </authorList>
    </citation>
    <scope>NUCLEOTIDE SEQUENCE [LARGE SCALE GENOMIC DNA]</scope>
    <source>
        <strain evidence="14">CGMCC 4.6946</strain>
    </source>
</reference>
<keyword evidence="9" id="KW-0175">Coiled coil</keyword>
<feature type="transmembrane region" description="Helical" evidence="10">
    <location>
        <begin position="50"/>
        <end position="72"/>
    </location>
</feature>
<evidence type="ECO:0000256" key="5">
    <source>
        <dbReference type="ARBA" id="ARBA00022741"/>
    </source>
</evidence>
<dbReference type="Proteomes" id="UP001595797">
    <property type="component" value="Unassembled WGS sequence"/>
</dbReference>
<feature type="coiled-coil region" evidence="9">
    <location>
        <begin position="185"/>
        <end position="212"/>
    </location>
</feature>
<evidence type="ECO:0000259" key="11">
    <source>
        <dbReference type="Pfam" id="PF02518"/>
    </source>
</evidence>
<comment type="caution">
    <text evidence="13">The sequence shown here is derived from an EMBL/GenBank/DDBJ whole genome shotgun (WGS) entry which is preliminary data.</text>
</comment>
<keyword evidence="6 13" id="KW-0418">Kinase</keyword>
<gene>
    <name evidence="13" type="ORF">ACFPCS_16095</name>
</gene>
<evidence type="ECO:0000313" key="14">
    <source>
        <dbReference type="Proteomes" id="UP001595797"/>
    </source>
</evidence>
<name>A0ABV9TNT7_9MICC</name>
<dbReference type="Gene3D" id="1.20.5.1930">
    <property type="match status" value="1"/>
</dbReference>
<dbReference type="RefSeq" id="WP_277551301.1">
    <property type="nucleotide sequence ID" value="NZ_JARAMH010000008.1"/>
</dbReference>
<keyword evidence="4" id="KW-0808">Transferase</keyword>
<dbReference type="InterPro" id="IPR011712">
    <property type="entry name" value="Sig_transdc_His_kin_sub3_dim/P"/>
</dbReference>
<sequence>MITWLRHPRWRLVGTLTSALLSGLVVLVLVRGSALPEDPEAVPTAEALRLSLLLFGDLLAGLLAVAVLPFALRPFDDGGTTPEVGARSTGSRWALVAGLVVVAATAVSTLAVPASLILLVSFASRRPRAWFLASTAMLALAAWVNAYVVEPGDPLPVWVLLLFVLGVAGVAGLIGSARRSRRSLMRSLRQEADAARRERAAHIEQVRAAERTRIAREMHDTLSHRLSLISLHAGALEYRPDLDAETVQQTSRVLRETARTASQELRTVLTVLREDGQGTAPDPGLSALEDLLVTDGAAGAIVDLELGGELDKTTVGEVPAVTSRALYRITQECLTNARKHAPGQPVRIRMHGDRHEGITFTATNPQQLARTMEPEGGFGLIGLQERVQLLGGRLHVASTAGAFTVTAWLPWPN</sequence>
<dbReference type="Gene3D" id="3.30.565.10">
    <property type="entry name" value="Histidine kinase-like ATPase, C-terminal domain"/>
    <property type="match status" value="1"/>
</dbReference>
<dbReference type="EC" id="2.7.13.3" evidence="2"/>
<keyword evidence="3" id="KW-0597">Phosphoprotein</keyword>
<dbReference type="SUPFAM" id="SSF55874">
    <property type="entry name" value="ATPase domain of HSP90 chaperone/DNA topoisomerase II/histidine kinase"/>
    <property type="match status" value="1"/>
</dbReference>
<keyword evidence="10" id="KW-0472">Membrane</keyword>
<evidence type="ECO:0000256" key="7">
    <source>
        <dbReference type="ARBA" id="ARBA00022840"/>
    </source>
</evidence>
<dbReference type="InterPro" id="IPR050482">
    <property type="entry name" value="Sensor_HK_TwoCompSys"/>
</dbReference>
<evidence type="ECO:0000256" key="4">
    <source>
        <dbReference type="ARBA" id="ARBA00022679"/>
    </source>
</evidence>
<feature type="transmembrane region" description="Helical" evidence="10">
    <location>
        <begin position="129"/>
        <end position="149"/>
    </location>
</feature>
<evidence type="ECO:0000313" key="13">
    <source>
        <dbReference type="EMBL" id="MFC4905091.1"/>
    </source>
</evidence>
<proteinExistence type="predicted"/>
<keyword evidence="14" id="KW-1185">Reference proteome</keyword>
<dbReference type="GO" id="GO:0016301">
    <property type="term" value="F:kinase activity"/>
    <property type="evidence" value="ECO:0007669"/>
    <property type="project" value="UniProtKB-KW"/>
</dbReference>
<dbReference type="PANTHER" id="PTHR24421:SF10">
    <property type="entry name" value="NITRATE_NITRITE SENSOR PROTEIN NARQ"/>
    <property type="match status" value="1"/>
</dbReference>
<organism evidence="13 14">
    <name type="scientific">Kocuria oceani</name>
    <dbReference type="NCBI Taxonomy" id="988827"/>
    <lineage>
        <taxon>Bacteria</taxon>
        <taxon>Bacillati</taxon>
        <taxon>Actinomycetota</taxon>
        <taxon>Actinomycetes</taxon>
        <taxon>Micrococcales</taxon>
        <taxon>Micrococcaceae</taxon>
        <taxon>Kocuria</taxon>
    </lineage>
</organism>
<feature type="transmembrane region" description="Helical" evidence="10">
    <location>
        <begin position="12"/>
        <end position="30"/>
    </location>
</feature>
<protein>
    <recommendedName>
        <fullName evidence="2">histidine kinase</fullName>
        <ecNumber evidence="2">2.7.13.3</ecNumber>
    </recommendedName>
</protein>
<feature type="domain" description="Histidine kinase/HSP90-like ATPase" evidence="11">
    <location>
        <begin position="323"/>
        <end position="411"/>
    </location>
</feature>